<dbReference type="InterPro" id="IPR037401">
    <property type="entry name" value="SnoaL-like"/>
</dbReference>
<dbReference type="RefSeq" id="WP_086567714.1">
    <property type="nucleotide sequence ID" value="NZ_JAFMOF010000001.1"/>
</dbReference>
<dbReference type="InterPro" id="IPR032710">
    <property type="entry name" value="NTF2-like_dom_sf"/>
</dbReference>
<keyword evidence="3" id="KW-1185">Reference proteome</keyword>
<name>A0A939JNN1_9ACTN</name>
<evidence type="ECO:0000313" key="3">
    <source>
        <dbReference type="Proteomes" id="UP000664781"/>
    </source>
</evidence>
<reference evidence="2" key="1">
    <citation type="submission" date="2021-03" db="EMBL/GenBank/DDBJ databases">
        <title>Streptomyces strains.</title>
        <authorList>
            <person name="Lund M.B."/>
            <person name="Toerring T."/>
        </authorList>
    </citation>
    <scope>NUCLEOTIDE SEQUENCE</scope>
    <source>
        <strain evidence="2">JCM 4242</strain>
    </source>
</reference>
<dbReference type="Gene3D" id="3.10.450.50">
    <property type="match status" value="1"/>
</dbReference>
<evidence type="ECO:0000313" key="2">
    <source>
        <dbReference type="EMBL" id="MBO0651822.1"/>
    </source>
</evidence>
<proteinExistence type="predicted"/>
<gene>
    <name evidence="2" type="ORF">J1792_03120</name>
</gene>
<dbReference type="EMBL" id="JAFMOF010000001">
    <property type="protein sequence ID" value="MBO0651822.1"/>
    <property type="molecule type" value="Genomic_DNA"/>
</dbReference>
<organism evidence="2 3">
    <name type="scientific">Streptomyces triculaminicus</name>
    <dbReference type="NCBI Taxonomy" id="2816232"/>
    <lineage>
        <taxon>Bacteria</taxon>
        <taxon>Bacillati</taxon>
        <taxon>Actinomycetota</taxon>
        <taxon>Actinomycetes</taxon>
        <taxon>Kitasatosporales</taxon>
        <taxon>Streptomycetaceae</taxon>
        <taxon>Streptomyces</taxon>
    </lineage>
</organism>
<dbReference type="SUPFAM" id="SSF54427">
    <property type="entry name" value="NTF2-like"/>
    <property type="match status" value="1"/>
</dbReference>
<accession>A0A939JNN1</accession>
<dbReference type="CDD" id="cd00531">
    <property type="entry name" value="NTF2_like"/>
    <property type="match status" value="1"/>
</dbReference>
<evidence type="ECO:0000259" key="1">
    <source>
        <dbReference type="Pfam" id="PF13577"/>
    </source>
</evidence>
<dbReference type="Pfam" id="PF13577">
    <property type="entry name" value="SnoaL_4"/>
    <property type="match status" value="1"/>
</dbReference>
<sequence>MTATTVSSDLYTQVQHFYARQMQALDNGRIEEYAATFTKDGSFQHSPGIDPVLGRDNILAELRSFLKKYDDDPTQRRHYFNQMILDPQEDGSLRSTVYALIIRVRPNEQPEVWPSTVVHDVIDLTDGEILLRSRSVSYDQLV</sequence>
<feature type="domain" description="SnoaL-like" evidence="1">
    <location>
        <begin position="10"/>
        <end position="134"/>
    </location>
</feature>
<dbReference type="Proteomes" id="UP000664781">
    <property type="component" value="Unassembled WGS sequence"/>
</dbReference>
<comment type="caution">
    <text evidence="2">The sequence shown here is derived from an EMBL/GenBank/DDBJ whole genome shotgun (WGS) entry which is preliminary data.</text>
</comment>
<dbReference type="AlphaFoldDB" id="A0A939JNN1"/>
<protein>
    <submittedName>
        <fullName evidence="2">Nuclear transport factor 2 family protein</fullName>
    </submittedName>
</protein>